<feature type="non-terminal residue" evidence="2">
    <location>
        <position position="338"/>
    </location>
</feature>
<protein>
    <recommendedName>
        <fullName evidence="1">BACON domain-containing protein</fullName>
    </recommendedName>
</protein>
<dbReference type="EMBL" id="SNRY01007561">
    <property type="protein sequence ID" value="KAA6310169.1"/>
    <property type="molecule type" value="Genomic_DNA"/>
</dbReference>
<dbReference type="InterPro" id="IPR024361">
    <property type="entry name" value="BACON"/>
</dbReference>
<evidence type="ECO:0000313" key="2">
    <source>
        <dbReference type="EMBL" id="KAA6310169.1"/>
    </source>
</evidence>
<feature type="domain" description="BACON" evidence="1">
    <location>
        <begin position="52"/>
        <end position="105"/>
    </location>
</feature>
<dbReference type="InterPro" id="IPR013783">
    <property type="entry name" value="Ig-like_fold"/>
</dbReference>
<organism evidence="2">
    <name type="scientific">termite gut metagenome</name>
    <dbReference type="NCBI Taxonomy" id="433724"/>
    <lineage>
        <taxon>unclassified sequences</taxon>
        <taxon>metagenomes</taxon>
        <taxon>organismal metagenomes</taxon>
    </lineage>
</organism>
<evidence type="ECO:0000259" key="1">
    <source>
        <dbReference type="Pfam" id="PF13004"/>
    </source>
</evidence>
<dbReference type="Gene3D" id="2.60.40.10">
    <property type="entry name" value="Immunoglobulins"/>
    <property type="match status" value="2"/>
</dbReference>
<dbReference type="CDD" id="cd14948">
    <property type="entry name" value="BACON"/>
    <property type="match status" value="2"/>
</dbReference>
<comment type="caution">
    <text evidence="2">The sequence shown here is derived from an EMBL/GenBank/DDBJ whole genome shotgun (WGS) entry which is preliminary data.</text>
</comment>
<reference evidence="2" key="1">
    <citation type="submission" date="2019-03" db="EMBL/GenBank/DDBJ databases">
        <title>Single cell metagenomics reveals metabolic interactions within the superorganism composed of flagellate Streblomastix strix and complex community of Bacteroidetes bacteria on its surface.</title>
        <authorList>
            <person name="Treitli S.C."/>
            <person name="Kolisko M."/>
            <person name="Husnik F."/>
            <person name="Keeling P."/>
            <person name="Hampl V."/>
        </authorList>
    </citation>
    <scope>NUCLEOTIDE SEQUENCE</scope>
    <source>
        <strain evidence="2">STM</strain>
    </source>
</reference>
<accession>A0A5J4PNS1</accession>
<gene>
    <name evidence="2" type="ORF">EZS27_038480</name>
</gene>
<feature type="non-terminal residue" evidence="2">
    <location>
        <position position="1"/>
    </location>
</feature>
<name>A0A5J4PNS1_9ZZZZ</name>
<sequence>FLFFGTACSESDPEQSDPFLTIQEADKTIALPTEGDIKTIQVETNISDWSVSVDAENSSWCTVSKEKNTIVISTPKNEGVERTAKITVKAESIQNLNVEITVIQAGDPQSDPFLTIQEVDQAISFTTNAATKTITVQTNISDWSVSVEAINSSWCTAEKVNNTIVISVSKNEEAAARTAKVSVKAGNNQNLDVEITVTQAAAIPLPTSTNFAIAGYEDQTITINFVGNETQSLTLDGAGKGVLEPANSVRTIKSIQVSEGSEILIGRQEPAGDINLVVNGSHAVQWRTKAGDATTALIGTAAELLLRFNNSSATTYEFESDIDLMDQQWEPVATLTNK</sequence>
<dbReference type="Pfam" id="PF13004">
    <property type="entry name" value="BACON"/>
    <property type="match status" value="2"/>
</dbReference>
<feature type="domain" description="BACON" evidence="1">
    <location>
        <begin position="150"/>
        <end position="200"/>
    </location>
</feature>
<proteinExistence type="predicted"/>
<dbReference type="AlphaFoldDB" id="A0A5J4PNS1"/>